<keyword evidence="4" id="KW-1185">Reference proteome</keyword>
<evidence type="ECO:0000313" key="4">
    <source>
        <dbReference type="Proteomes" id="UP001151234"/>
    </source>
</evidence>
<evidence type="ECO:0000313" key="3">
    <source>
        <dbReference type="EMBL" id="MDA5400601.1"/>
    </source>
</evidence>
<dbReference type="Proteomes" id="UP001151234">
    <property type="component" value="Unassembled WGS sequence"/>
</dbReference>
<evidence type="ECO:0000256" key="1">
    <source>
        <dbReference type="ARBA" id="ARBA00022723"/>
    </source>
</evidence>
<dbReference type="AlphaFoldDB" id="A0A9X3ZJC5"/>
<dbReference type="InterPro" id="IPR029068">
    <property type="entry name" value="Glyas_Bleomycin-R_OHBP_Dase"/>
</dbReference>
<comment type="caution">
    <text evidence="3">The sequence shown here is derived from an EMBL/GenBank/DDBJ whole genome shotgun (WGS) entry which is preliminary data.</text>
</comment>
<feature type="domain" description="VOC" evidence="2">
    <location>
        <begin position="6"/>
        <end position="153"/>
    </location>
</feature>
<reference evidence="3" key="1">
    <citation type="submission" date="2022-11" db="EMBL/GenBank/DDBJ databases">
        <title>Draft genome sequence of Hoeflea poritis E7-10 and Hoeflea prorocentri PM5-8, separated from scleractinian coral Porites lutea and marine dinoflagellate.</title>
        <authorList>
            <person name="Zhang G."/>
            <person name="Wei Q."/>
            <person name="Cai L."/>
        </authorList>
    </citation>
    <scope>NUCLEOTIDE SEQUENCE</scope>
    <source>
        <strain evidence="3">PM5-8</strain>
    </source>
</reference>
<dbReference type="PANTHER" id="PTHR43048:SF6">
    <property type="entry name" value="BLR8189 PROTEIN"/>
    <property type="match status" value="1"/>
</dbReference>
<proteinExistence type="predicted"/>
<dbReference type="Pfam" id="PF00903">
    <property type="entry name" value="Glyoxalase"/>
    <property type="match status" value="1"/>
</dbReference>
<organism evidence="3 4">
    <name type="scientific">Hoeflea prorocentri</name>
    <dbReference type="NCBI Taxonomy" id="1922333"/>
    <lineage>
        <taxon>Bacteria</taxon>
        <taxon>Pseudomonadati</taxon>
        <taxon>Pseudomonadota</taxon>
        <taxon>Alphaproteobacteria</taxon>
        <taxon>Hyphomicrobiales</taxon>
        <taxon>Rhizobiaceae</taxon>
        <taxon>Hoeflea</taxon>
    </lineage>
</organism>
<dbReference type="InterPro" id="IPR037523">
    <property type="entry name" value="VOC_core"/>
</dbReference>
<dbReference type="EMBL" id="JAPJZI010000001">
    <property type="protein sequence ID" value="MDA5400601.1"/>
    <property type="molecule type" value="Genomic_DNA"/>
</dbReference>
<evidence type="ECO:0000259" key="2">
    <source>
        <dbReference type="PROSITE" id="PS51819"/>
    </source>
</evidence>
<dbReference type="PROSITE" id="PS51819">
    <property type="entry name" value="VOC"/>
    <property type="match status" value="1"/>
</dbReference>
<dbReference type="SUPFAM" id="SSF54593">
    <property type="entry name" value="Glyoxalase/Bleomycin resistance protein/Dihydroxybiphenyl dioxygenase"/>
    <property type="match status" value="1"/>
</dbReference>
<sequence length="163" mass="18313">MTRPVAINHVGAVVDDIEAAIKWYQDVMGFGLVGGPYDLTSEGAMGAQTRNILGQSLNHLRIAHMAAANGVGLELFEPVDPPIERRDEVIEYWRHGYFHICVTDPDVEDLVARIVETGGKQLSDFWQERPPKKEFRMCYCADPFGNVVEVYSHQYEAMQGSKD</sequence>
<name>A0A9X3ZJC5_9HYPH</name>
<accession>A0A9X3ZJC5</accession>
<dbReference type="RefSeq" id="WP_267992286.1">
    <property type="nucleotide sequence ID" value="NZ_JAPJZI010000001.1"/>
</dbReference>
<dbReference type="GO" id="GO:0046872">
    <property type="term" value="F:metal ion binding"/>
    <property type="evidence" value="ECO:0007669"/>
    <property type="project" value="UniProtKB-KW"/>
</dbReference>
<dbReference type="InterPro" id="IPR051785">
    <property type="entry name" value="MMCE/EMCE_epimerase"/>
</dbReference>
<dbReference type="GO" id="GO:0046491">
    <property type="term" value="P:L-methylmalonyl-CoA metabolic process"/>
    <property type="evidence" value="ECO:0007669"/>
    <property type="project" value="TreeGrafter"/>
</dbReference>
<keyword evidence="1" id="KW-0479">Metal-binding</keyword>
<dbReference type="PANTHER" id="PTHR43048">
    <property type="entry name" value="METHYLMALONYL-COA EPIMERASE"/>
    <property type="match status" value="1"/>
</dbReference>
<dbReference type="GO" id="GO:0004493">
    <property type="term" value="F:methylmalonyl-CoA epimerase activity"/>
    <property type="evidence" value="ECO:0007669"/>
    <property type="project" value="TreeGrafter"/>
</dbReference>
<protein>
    <submittedName>
        <fullName evidence="3">VOC family protein</fullName>
    </submittedName>
</protein>
<gene>
    <name evidence="3" type="ORF">OQ273_18655</name>
</gene>
<dbReference type="Gene3D" id="3.10.180.10">
    <property type="entry name" value="2,3-Dihydroxybiphenyl 1,2-Dioxygenase, domain 1"/>
    <property type="match status" value="1"/>
</dbReference>
<dbReference type="InterPro" id="IPR004360">
    <property type="entry name" value="Glyas_Fos-R_dOase_dom"/>
</dbReference>